<dbReference type="GeneID" id="113518895"/>
<feature type="region of interest" description="Disordered" evidence="1">
    <location>
        <begin position="132"/>
        <end position="153"/>
    </location>
</feature>
<dbReference type="InParanoid" id="A0A6J1X1Y4"/>
<dbReference type="KEGG" id="gmw:113518895"/>
<name>A0A6J1X1Y4_GALME</name>
<dbReference type="PROSITE" id="PS51029">
    <property type="entry name" value="MADF"/>
    <property type="match status" value="1"/>
</dbReference>
<dbReference type="PANTHER" id="PTHR21505">
    <property type="entry name" value="MADF DOMAIN-CONTAINING PROTEIN-RELATED"/>
    <property type="match status" value="1"/>
</dbReference>
<sequence>MSSVYEDWSEESCIQLIREYRARPILWDTKDPFFFKKTMKPQLWEEIGKALNVSADVCKHKMSILMSSFRREKAKIMRSIKDEKDLKNMYKSTWFAFKEMVFLMDKETERKRQSTGIDDDDDDAPSLKKTLLNHHLQPPISNTAQKSRPSPEIRKEMSKMINKFRVSNDIPQTNKQNSPPPAQPTAGPSQVTSESDEEIKSFANFIAFKMKKYPEATKNAVQQEICNVIFRADQNYFAKCYEQFMADSEEDPLDGSERFEIENETKIECESDISDY</sequence>
<evidence type="ECO:0000259" key="2">
    <source>
        <dbReference type="PROSITE" id="PS51029"/>
    </source>
</evidence>
<feature type="region of interest" description="Disordered" evidence="1">
    <location>
        <begin position="169"/>
        <end position="196"/>
    </location>
</feature>
<keyword evidence="3" id="KW-1185">Reference proteome</keyword>
<dbReference type="PANTHER" id="PTHR21505:SF15">
    <property type="entry name" value="RE18252P"/>
    <property type="match status" value="1"/>
</dbReference>
<evidence type="ECO:0000313" key="3">
    <source>
        <dbReference type="Proteomes" id="UP001652740"/>
    </source>
</evidence>
<evidence type="ECO:0000256" key="1">
    <source>
        <dbReference type="SAM" id="MobiDB-lite"/>
    </source>
</evidence>
<evidence type="ECO:0000313" key="4">
    <source>
        <dbReference type="RefSeq" id="XP_026759721.1"/>
    </source>
</evidence>
<dbReference type="Pfam" id="PF10545">
    <property type="entry name" value="MADF_DNA_bdg"/>
    <property type="match status" value="1"/>
</dbReference>
<protein>
    <submittedName>
        <fullName evidence="4">Uncharacterized protein LOC113518895</fullName>
    </submittedName>
</protein>
<dbReference type="RefSeq" id="XP_026759721.1">
    <property type="nucleotide sequence ID" value="XM_026903920.3"/>
</dbReference>
<proteinExistence type="predicted"/>
<dbReference type="InterPro" id="IPR006578">
    <property type="entry name" value="MADF-dom"/>
</dbReference>
<dbReference type="Proteomes" id="UP001652740">
    <property type="component" value="Unplaced"/>
</dbReference>
<organism evidence="3 4">
    <name type="scientific">Galleria mellonella</name>
    <name type="common">Greater wax moth</name>
    <dbReference type="NCBI Taxonomy" id="7137"/>
    <lineage>
        <taxon>Eukaryota</taxon>
        <taxon>Metazoa</taxon>
        <taxon>Ecdysozoa</taxon>
        <taxon>Arthropoda</taxon>
        <taxon>Hexapoda</taxon>
        <taxon>Insecta</taxon>
        <taxon>Pterygota</taxon>
        <taxon>Neoptera</taxon>
        <taxon>Endopterygota</taxon>
        <taxon>Lepidoptera</taxon>
        <taxon>Glossata</taxon>
        <taxon>Ditrysia</taxon>
        <taxon>Pyraloidea</taxon>
        <taxon>Pyralidae</taxon>
        <taxon>Galleriinae</taxon>
        <taxon>Galleria</taxon>
    </lineage>
</organism>
<gene>
    <name evidence="4" type="primary">LOC113518895</name>
</gene>
<dbReference type="AlphaFoldDB" id="A0A6J1X1Y4"/>
<reference evidence="4" key="1">
    <citation type="submission" date="2025-08" db="UniProtKB">
        <authorList>
            <consortium name="RefSeq"/>
        </authorList>
    </citation>
    <scope>IDENTIFICATION</scope>
    <source>
        <tissue evidence="4">Whole larvae</tissue>
    </source>
</reference>
<accession>A0A6J1X1Y4</accession>
<dbReference type="OrthoDB" id="7408914at2759"/>
<dbReference type="SMART" id="SM00595">
    <property type="entry name" value="MADF"/>
    <property type="match status" value="1"/>
</dbReference>
<feature type="domain" description="MADF" evidence="2">
    <location>
        <begin position="15"/>
        <end position="108"/>
    </location>
</feature>
<feature type="compositionally biased region" description="Polar residues" evidence="1">
    <location>
        <begin position="139"/>
        <end position="148"/>
    </location>
</feature>